<feature type="transmembrane region" description="Helical" evidence="7">
    <location>
        <begin position="163"/>
        <end position="185"/>
    </location>
</feature>
<dbReference type="EMBL" id="MQVS01000009">
    <property type="protein sequence ID" value="OKL51142.1"/>
    <property type="molecule type" value="Genomic_DNA"/>
</dbReference>
<keyword evidence="2 7" id="KW-0813">Transport</keyword>
<keyword evidence="10" id="KW-1185">Reference proteome</keyword>
<dbReference type="InterPro" id="IPR000515">
    <property type="entry name" value="MetI-like"/>
</dbReference>
<dbReference type="PANTHER" id="PTHR43744:SF4">
    <property type="entry name" value="OSMOPROTECTIVE COMPOUNDS UPTAKE PERMEASE PROTEIN GGTD"/>
    <property type="match status" value="1"/>
</dbReference>
<gene>
    <name evidence="9" type="ORF">BSZ40_08605</name>
</gene>
<evidence type="ECO:0000256" key="5">
    <source>
        <dbReference type="ARBA" id="ARBA00022989"/>
    </source>
</evidence>
<evidence type="ECO:0000256" key="7">
    <source>
        <dbReference type="RuleBase" id="RU363032"/>
    </source>
</evidence>
<feature type="transmembrane region" description="Helical" evidence="7">
    <location>
        <begin position="267"/>
        <end position="286"/>
    </location>
</feature>
<name>A0A1Q5PUI1_9ACTO</name>
<dbReference type="Gene3D" id="1.10.3720.10">
    <property type="entry name" value="MetI-like"/>
    <property type="match status" value="1"/>
</dbReference>
<comment type="caution">
    <text evidence="9">The sequence shown here is derived from an EMBL/GenBank/DDBJ whole genome shotgun (WGS) entry which is preliminary data.</text>
</comment>
<dbReference type="PANTHER" id="PTHR43744">
    <property type="entry name" value="ABC TRANSPORTER PERMEASE PROTEIN MG189-RELATED-RELATED"/>
    <property type="match status" value="1"/>
</dbReference>
<sequence>MSAETAVRGAGRARKMLTSRIGSAVAVIIAVLWTLPTFGLLISSVRPAQQIKTSGWWNFFTDPQVTFANYQRVLQGRTSSDQLASFFMNSLVIAIPATLIPLLLATMAAYAFSVLKWRGRDTVFVIVFALQIVPLQMALIPLLRFFSSVQIGDTKLSSTFPFLSIWIAHSIFALPLAIFLIHNFMAEVPRELIEAAQVDGAGHVKVFIRIMLPLMLPAIASFAIFQFLWVWNDLLVGITFSGGSAVTQPMTAYLANLAGSRGQAWELLTAGAFVSMVVPLVVFLSLQRFFVRGLMAGSVKG</sequence>
<evidence type="ECO:0000256" key="2">
    <source>
        <dbReference type="ARBA" id="ARBA00022448"/>
    </source>
</evidence>
<organism evidence="9 10">
    <name type="scientific">Buchananella hordeovulneris</name>
    <dbReference type="NCBI Taxonomy" id="52770"/>
    <lineage>
        <taxon>Bacteria</taxon>
        <taxon>Bacillati</taxon>
        <taxon>Actinomycetota</taxon>
        <taxon>Actinomycetes</taxon>
        <taxon>Actinomycetales</taxon>
        <taxon>Actinomycetaceae</taxon>
        <taxon>Buchananella</taxon>
    </lineage>
</organism>
<evidence type="ECO:0000313" key="10">
    <source>
        <dbReference type="Proteomes" id="UP000185612"/>
    </source>
</evidence>
<proteinExistence type="inferred from homology"/>
<dbReference type="Pfam" id="PF00528">
    <property type="entry name" value="BPD_transp_1"/>
    <property type="match status" value="1"/>
</dbReference>
<dbReference type="SUPFAM" id="SSF161098">
    <property type="entry name" value="MetI-like"/>
    <property type="match status" value="1"/>
</dbReference>
<dbReference type="CDD" id="cd06261">
    <property type="entry name" value="TM_PBP2"/>
    <property type="match status" value="1"/>
</dbReference>
<dbReference type="PROSITE" id="PS50928">
    <property type="entry name" value="ABC_TM1"/>
    <property type="match status" value="1"/>
</dbReference>
<feature type="transmembrane region" description="Helical" evidence="7">
    <location>
        <begin position="21"/>
        <end position="42"/>
    </location>
</feature>
<dbReference type="STRING" id="52770.BSZ40_08605"/>
<evidence type="ECO:0000256" key="1">
    <source>
        <dbReference type="ARBA" id="ARBA00004651"/>
    </source>
</evidence>
<dbReference type="InterPro" id="IPR035906">
    <property type="entry name" value="MetI-like_sf"/>
</dbReference>
<dbReference type="GO" id="GO:0005886">
    <property type="term" value="C:plasma membrane"/>
    <property type="evidence" value="ECO:0007669"/>
    <property type="project" value="UniProtKB-SubCell"/>
</dbReference>
<protein>
    <submittedName>
        <fullName evidence="9">Sugar ABC transporter permease</fullName>
    </submittedName>
</protein>
<keyword evidence="5 7" id="KW-1133">Transmembrane helix</keyword>
<dbReference type="GO" id="GO:0055085">
    <property type="term" value="P:transmembrane transport"/>
    <property type="evidence" value="ECO:0007669"/>
    <property type="project" value="InterPro"/>
</dbReference>
<feature type="transmembrane region" description="Helical" evidence="7">
    <location>
        <begin position="86"/>
        <end position="111"/>
    </location>
</feature>
<keyword evidence="6 7" id="KW-0472">Membrane</keyword>
<evidence type="ECO:0000256" key="3">
    <source>
        <dbReference type="ARBA" id="ARBA00022475"/>
    </source>
</evidence>
<evidence type="ECO:0000313" key="9">
    <source>
        <dbReference type="EMBL" id="OKL51142.1"/>
    </source>
</evidence>
<dbReference type="RefSeq" id="WP_073825308.1">
    <property type="nucleotide sequence ID" value="NZ_MQVS01000009.1"/>
</dbReference>
<dbReference type="OrthoDB" id="9794684at2"/>
<keyword evidence="3" id="KW-1003">Cell membrane</keyword>
<feature type="transmembrane region" description="Helical" evidence="7">
    <location>
        <begin position="123"/>
        <end position="143"/>
    </location>
</feature>
<feature type="transmembrane region" description="Helical" evidence="7">
    <location>
        <begin position="206"/>
        <end position="228"/>
    </location>
</feature>
<comment type="subcellular location">
    <subcellularLocation>
        <location evidence="1 7">Cell membrane</location>
        <topology evidence="1 7">Multi-pass membrane protein</topology>
    </subcellularLocation>
</comment>
<accession>A0A1Q5PUI1</accession>
<comment type="similarity">
    <text evidence="7">Belongs to the binding-protein-dependent transport system permease family.</text>
</comment>
<evidence type="ECO:0000256" key="4">
    <source>
        <dbReference type="ARBA" id="ARBA00022692"/>
    </source>
</evidence>
<feature type="domain" description="ABC transmembrane type-1" evidence="8">
    <location>
        <begin position="87"/>
        <end position="286"/>
    </location>
</feature>
<reference evidence="10" key="1">
    <citation type="submission" date="2016-12" db="EMBL/GenBank/DDBJ databases">
        <authorList>
            <person name="Meng X."/>
        </authorList>
    </citation>
    <scope>NUCLEOTIDE SEQUENCE [LARGE SCALE GENOMIC DNA]</scope>
    <source>
        <strain evidence="10">DSM 20732</strain>
    </source>
</reference>
<dbReference type="AlphaFoldDB" id="A0A1Q5PUI1"/>
<dbReference type="Proteomes" id="UP000185612">
    <property type="component" value="Unassembled WGS sequence"/>
</dbReference>
<evidence type="ECO:0000259" key="8">
    <source>
        <dbReference type="PROSITE" id="PS50928"/>
    </source>
</evidence>
<keyword evidence="4 7" id="KW-0812">Transmembrane</keyword>
<evidence type="ECO:0000256" key="6">
    <source>
        <dbReference type="ARBA" id="ARBA00023136"/>
    </source>
</evidence>